<dbReference type="PROSITE" id="PS50888">
    <property type="entry name" value="BHLH"/>
    <property type="match status" value="1"/>
</dbReference>
<dbReference type="Pfam" id="PF00010">
    <property type="entry name" value="HLH"/>
    <property type="match status" value="1"/>
</dbReference>
<dbReference type="OrthoDB" id="10055449at2759"/>
<dbReference type="InterPro" id="IPR011598">
    <property type="entry name" value="bHLH_dom"/>
</dbReference>
<dbReference type="Gene3D" id="4.10.280.10">
    <property type="entry name" value="Helix-loop-helix DNA-binding domain"/>
    <property type="match status" value="1"/>
</dbReference>
<dbReference type="GO" id="GO:0046983">
    <property type="term" value="F:protein dimerization activity"/>
    <property type="evidence" value="ECO:0007669"/>
    <property type="project" value="InterPro"/>
</dbReference>
<dbReference type="InterPro" id="IPR036638">
    <property type="entry name" value="HLH_DNA-bd_sf"/>
</dbReference>
<dbReference type="GO" id="GO:0000981">
    <property type="term" value="F:DNA-binding transcription factor activity, RNA polymerase II-specific"/>
    <property type="evidence" value="ECO:0007669"/>
    <property type="project" value="TreeGrafter"/>
</dbReference>
<reference evidence="2" key="1">
    <citation type="journal article" date="2012" name="Cell Stem Cell">
        <title>Genetic Regulators of a Pluripotent Adult Stem Cell System in Planarians Identified by RNAi and Clonal Analysis.</title>
        <authorList>
            <person name="Wagner D.E."/>
            <person name="Ho J.J."/>
            <person name="Reddien P.W."/>
        </authorList>
    </citation>
    <scope>NUCLEOTIDE SEQUENCE</scope>
    <source>
        <strain evidence="2">CIW4</strain>
    </source>
</reference>
<feature type="domain" description="BHLH" evidence="1">
    <location>
        <begin position="3"/>
        <end position="55"/>
    </location>
</feature>
<sequence>MGISKRSAKERERSRTASVNEAFLALREIIPTEPINRKLSKIETLRLAASYINHLHTLLITGSCSIDQPCLKGITEPNLDQSYFKTNPIAVSDLSTDFKSARPVCTFCLRDFKLLS</sequence>
<proteinExistence type="evidence at transcript level"/>
<dbReference type="GO" id="GO:0032502">
    <property type="term" value="P:developmental process"/>
    <property type="evidence" value="ECO:0007669"/>
    <property type="project" value="TreeGrafter"/>
</dbReference>
<dbReference type="PANTHER" id="PTHR23349:SF42">
    <property type="entry name" value="BHLH DOMAIN-CONTAINING PROTEIN"/>
    <property type="match status" value="1"/>
</dbReference>
<dbReference type="GO" id="GO:0000977">
    <property type="term" value="F:RNA polymerase II transcription regulatory region sequence-specific DNA binding"/>
    <property type="evidence" value="ECO:0007669"/>
    <property type="project" value="TreeGrafter"/>
</dbReference>
<accession>H9CXU7</accession>
<evidence type="ECO:0000259" key="1">
    <source>
        <dbReference type="PROSITE" id="PS50888"/>
    </source>
</evidence>
<name>H9CXU7_SCHMD</name>
<dbReference type="AlphaFoldDB" id="H9CXU7"/>
<evidence type="ECO:0000313" key="2">
    <source>
        <dbReference type="EMBL" id="AFD29618.1"/>
    </source>
</evidence>
<dbReference type="InterPro" id="IPR050283">
    <property type="entry name" value="E-box_TF_Regulators"/>
</dbReference>
<dbReference type="EMBL" id="JQ425150">
    <property type="protein sequence ID" value="AFD29618.1"/>
    <property type="molecule type" value="mRNA"/>
</dbReference>
<dbReference type="PANTHER" id="PTHR23349">
    <property type="entry name" value="BASIC HELIX-LOOP-HELIX TRANSCRIPTION FACTOR, TWIST"/>
    <property type="match status" value="1"/>
</dbReference>
<organism evidence="2">
    <name type="scientific">Schmidtea mediterranea</name>
    <name type="common">Freshwater planarian flatworm</name>
    <dbReference type="NCBI Taxonomy" id="79327"/>
    <lineage>
        <taxon>Eukaryota</taxon>
        <taxon>Metazoa</taxon>
        <taxon>Spiralia</taxon>
        <taxon>Lophotrochozoa</taxon>
        <taxon>Platyhelminthes</taxon>
        <taxon>Rhabditophora</taxon>
        <taxon>Seriata</taxon>
        <taxon>Tricladida</taxon>
        <taxon>Continenticola</taxon>
        <taxon>Geoplanoidea</taxon>
        <taxon>Dugesiidae</taxon>
        <taxon>Schmidtea</taxon>
    </lineage>
</organism>
<dbReference type="SUPFAM" id="SSF47459">
    <property type="entry name" value="HLH, helix-loop-helix DNA-binding domain"/>
    <property type="match status" value="1"/>
</dbReference>
<protein>
    <submittedName>
        <fullName evidence="2">TCF15</fullName>
    </submittedName>
</protein>
<dbReference type="SMART" id="SM00353">
    <property type="entry name" value="HLH"/>
    <property type="match status" value="1"/>
</dbReference>